<evidence type="ECO:0000313" key="2">
    <source>
        <dbReference type="EMBL" id="MBO8407504.1"/>
    </source>
</evidence>
<evidence type="ECO:0000256" key="1">
    <source>
        <dbReference type="SAM" id="MobiDB-lite"/>
    </source>
</evidence>
<name>A0A940DG47_9PROT</name>
<evidence type="ECO:0000313" key="3">
    <source>
        <dbReference type="Proteomes" id="UP000721442"/>
    </source>
</evidence>
<accession>A0A940DG47</accession>
<dbReference type="AlphaFoldDB" id="A0A940DG47"/>
<feature type="compositionally biased region" description="Basic residues" evidence="1">
    <location>
        <begin position="150"/>
        <end position="163"/>
    </location>
</feature>
<organism evidence="2 3">
    <name type="scientific">Candidatus Enterousia excrementavium</name>
    <dbReference type="NCBI Taxonomy" id="2840789"/>
    <lineage>
        <taxon>Bacteria</taxon>
        <taxon>Pseudomonadati</taxon>
        <taxon>Pseudomonadota</taxon>
        <taxon>Alphaproteobacteria</taxon>
        <taxon>Candidatus Enterousia</taxon>
    </lineage>
</organism>
<reference evidence="2" key="2">
    <citation type="journal article" date="2021" name="PeerJ">
        <title>Extensive microbial diversity within the chicken gut microbiome revealed by metagenomics and culture.</title>
        <authorList>
            <person name="Gilroy R."/>
            <person name="Ravi A."/>
            <person name="Getino M."/>
            <person name="Pursley I."/>
            <person name="Horton D.L."/>
            <person name="Alikhan N.F."/>
            <person name="Baker D."/>
            <person name="Gharbi K."/>
            <person name="Hall N."/>
            <person name="Watson M."/>
            <person name="Adriaenssens E.M."/>
            <person name="Foster-Nyarko E."/>
            <person name="Jarju S."/>
            <person name="Secka A."/>
            <person name="Antonio M."/>
            <person name="Oren A."/>
            <person name="Chaudhuri R.R."/>
            <person name="La Ragione R."/>
            <person name="Hildebrand F."/>
            <person name="Pallen M.J."/>
        </authorList>
    </citation>
    <scope>NUCLEOTIDE SEQUENCE</scope>
    <source>
        <strain evidence="2">B1-16210</strain>
    </source>
</reference>
<gene>
    <name evidence="2" type="ORF">IAC77_03545</name>
</gene>
<proteinExistence type="predicted"/>
<dbReference type="EMBL" id="JADINE010000043">
    <property type="protein sequence ID" value="MBO8407504.1"/>
    <property type="molecule type" value="Genomic_DNA"/>
</dbReference>
<protein>
    <submittedName>
        <fullName evidence="2">Uncharacterized protein</fullName>
    </submittedName>
</protein>
<reference evidence="2" key="1">
    <citation type="submission" date="2020-10" db="EMBL/GenBank/DDBJ databases">
        <authorList>
            <person name="Gilroy R."/>
        </authorList>
    </citation>
    <scope>NUCLEOTIDE SEQUENCE</scope>
    <source>
        <strain evidence="2">B1-16210</strain>
    </source>
</reference>
<feature type="region of interest" description="Disordered" evidence="1">
    <location>
        <begin position="134"/>
        <end position="170"/>
    </location>
</feature>
<sequence>MKKNNKKQTAAQRVFSSYTTYISETVIETYGPSYANQETMRNTWRNKIPYTDEIADFLVFKTNMYIRFLDARDSNSTNPQFLQALTHLIADYLSAYTMHSPKKLTRKKAKEILNKLLYDNSAYIQNLLERQAMERNARDARHTSAYKHPNGNKKKRQQQSAKHKFAEKQNQKQATVIEIIIKQR</sequence>
<comment type="caution">
    <text evidence="2">The sequence shown here is derived from an EMBL/GenBank/DDBJ whole genome shotgun (WGS) entry which is preliminary data.</text>
</comment>
<dbReference type="Proteomes" id="UP000721442">
    <property type="component" value="Unassembled WGS sequence"/>
</dbReference>